<dbReference type="Gene3D" id="1.10.1300.10">
    <property type="entry name" value="3'5'-cyclic nucleotide phosphodiesterase, catalytic domain"/>
    <property type="match status" value="1"/>
</dbReference>
<dbReference type="GO" id="GO:0001653">
    <property type="term" value="F:peptide receptor activity"/>
    <property type="evidence" value="ECO:0007669"/>
    <property type="project" value="TreeGrafter"/>
</dbReference>
<evidence type="ECO:0008006" key="13">
    <source>
        <dbReference type="Google" id="ProtNLM"/>
    </source>
</evidence>
<dbReference type="GO" id="GO:0004016">
    <property type="term" value="F:adenylate cyclase activity"/>
    <property type="evidence" value="ECO:0007669"/>
    <property type="project" value="TreeGrafter"/>
</dbReference>
<dbReference type="Gene3D" id="3.30.70.1230">
    <property type="entry name" value="Nucleotide cyclase"/>
    <property type="match status" value="1"/>
</dbReference>
<evidence type="ECO:0000256" key="5">
    <source>
        <dbReference type="ARBA" id="ARBA00023136"/>
    </source>
</evidence>
<dbReference type="SUPFAM" id="SSF55073">
    <property type="entry name" value="Nucleotide cyclase"/>
    <property type="match status" value="1"/>
</dbReference>
<evidence type="ECO:0000313" key="11">
    <source>
        <dbReference type="EMBL" id="OEU17413.1"/>
    </source>
</evidence>
<dbReference type="EMBL" id="KV784357">
    <property type="protein sequence ID" value="OEU17413.1"/>
    <property type="molecule type" value="Genomic_DNA"/>
</dbReference>
<evidence type="ECO:0000256" key="4">
    <source>
        <dbReference type="ARBA" id="ARBA00022989"/>
    </source>
</evidence>
<sequence>MTSYVENDLEANADGDHSEHTRSSGNDGTTTNQGEDDTTIATSRDFESNPRSRQLAAKEINAVRRTKYLVIICLFCIMVGVSIGAYFLSANSEQVEFVEQFNEDAKKVLQTMGKNLVLTLQASDAFTVSITSSAVATNQTWPYVVVPDFAIRAEKIRSLANAVVVNTYYFVEPEQRSEWENFTAQTGETWVNESIAAIEEFDGMDWPILWDYDLFNVIHDYGEYDKENPGTVGTNRTGPWLPMWQIQPTIAYDSPYNWYSYLISYPNDTEQVEEDRLEAEWISDYLPEGEEPMEPISDIYYPIIANSNKHIEVKDGAGEEGHNLVALFSISIYWRDTIRNILPEGTHGLLVVFENPCNPTFTYEMNGPNVIFLGAGDFHDQKFDNMVVGRVMTELSEEAMEESSYSGIPIDEEFCPFHVSVYPTDQTQDNHTTLTPVYFMLVTVIIFAFTTVTFLVYDFWVERRQKVVMKTAVTTTALVSSLFPDVVIDRMIPADNMSATDSQPKRLKSFLYNEINDDDVVSGAGNKRMSKPIAELFPDTTVFFGDISGFTAWSSVREPAHVFTLLETLYGAFDKIAKKYGIFKIETIGDSYVAVCGLPEPRKNHAIAMGRFAFECVKKMNETTQELELALGPGTADLRLRIGLHSGPTIAGVLRGEKARFQLFGDTVNTAARMESTGSANKIQVSQKTADLIIASGRESWLTKREDLVNAKGKGLLQTYWLSRKRNASTFLGSDGSDMSDPSPCVENNAPIDPKIQRLIDWNVGIFQELLEEIVAHRRATEMVPSSGEVVESTTNESKHVRDEVVETISMPDYNDIITKNGETSKLDSKVIIQLRDYITQIASFYHSDNSFHNFQHASHVIMSTIKLLQRIATPDVKKKDCVTEKEYFNFTFGISSDPLTKFAVVFSALIHDVDHQGVSNFQLAKEKDPMAVEYDNKSVLEQHSLDLAWSLLSESSFKELRECIYSTQEEYNRFRQLSVNCVLATDIFDKEMKSFRDSRWEKAFKPSHEDSITRSQNYDDWNRKATITIECIIQASDVAHTMQHWMVYQRWNKCLFDEMYTAYKNGRSDKDPALGWYEGELWFFDNYIIPLATKLQECEVFGVTCDEFLDFANENRNEWSVKGREIVAQMLDEAKSQPRKMGGNATTE</sequence>
<keyword evidence="3" id="KW-0547">Nucleotide-binding</keyword>
<dbReference type="KEGG" id="fcy:FRACYDRAFT_207672"/>
<evidence type="ECO:0000259" key="10">
    <source>
        <dbReference type="PROSITE" id="PS51845"/>
    </source>
</evidence>
<dbReference type="CDD" id="cd07302">
    <property type="entry name" value="CHD"/>
    <property type="match status" value="1"/>
</dbReference>
<dbReference type="GO" id="GO:0007168">
    <property type="term" value="P:receptor guanylyl cyclase signaling pathway"/>
    <property type="evidence" value="ECO:0007669"/>
    <property type="project" value="TreeGrafter"/>
</dbReference>
<feature type="region of interest" description="Disordered" evidence="7">
    <location>
        <begin position="1"/>
        <end position="51"/>
    </location>
</feature>
<dbReference type="OrthoDB" id="432756at2759"/>
<accession>A0A1E7FI06</accession>
<keyword evidence="12" id="KW-1185">Reference proteome</keyword>
<dbReference type="SUPFAM" id="SSF109604">
    <property type="entry name" value="HD-domain/PDEase-like"/>
    <property type="match status" value="1"/>
</dbReference>
<evidence type="ECO:0000313" key="12">
    <source>
        <dbReference type="Proteomes" id="UP000095751"/>
    </source>
</evidence>
<dbReference type="InterPro" id="IPR050401">
    <property type="entry name" value="Cyclic_nucleotide_synthase"/>
</dbReference>
<dbReference type="GO" id="GO:0005886">
    <property type="term" value="C:plasma membrane"/>
    <property type="evidence" value="ECO:0007669"/>
    <property type="project" value="TreeGrafter"/>
</dbReference>
<evidence type="ECO:0000256" key="6">
    <source>
        <dbReference type="ARBA" id="ARBA00023239"/>
    </source>
</evidence>
<evidence type="ECO:0000256" key="2">
    <source>
        <dbReference type="ARBA" id="ARBA00022692"/>
    </source>
</evidence>
<evidence type="ECO:0000259" key="9">
    <source>
        <dbReference type="PROSITE" id="PS50125"/>
    </source>
</evidence>
<dbReference type="GO" id="GO:0000166">
    <property type="term" value="F:nucleotide binding"/>
    <property type="evidence" value="ECO:0007669"/>
    <property type="project" value="UniProtKB-KW"/>
</dbReference>
<dbReference type="Pfam" id="PF00233">
    <property type="entry name" value="PDEase_I"/>
    <property type="match status" value="1"/>
</dbReference>
<dbReference type="GO" id="GO:0004383">
    <property type="term" value="F:guanylate cyclase activity"/>
    <property type="evidence" value="ECO:0007669"/>
    <property type="project" value="TreeGrafter"/>
</dbReference>
<dbReference type="InterPro" id="IPR029787">
    <property type="entry name" value="Nucleotide_cyclase"/>
</dbReference>
<reference evidence="11 12" key="1">
    <citation type="submission" date="2016-09" db="EMBL/GenBank/DDBJ databases">
        <title>Extensive genetic diversity and differential bi-allelic expression allows diatom success in the polar Southern Ocean.</title>
        <authorList>
            <consortium name="DOE Joint Genome Institute"/>
            <person name="Mock T."/>
            <person name="Otillar R.P."/>
            <person name="Strauss J."/>
            <person name="Dupont C."/>
            <person name="Frickenhaus S."/>
            <person name="Maumus F."/>
            <person name="Mcmullan M."/>
            <person name="Sanges R."/>
            <person name="Schmutz J."/>
            <person name="Toseland A."/>
            <person name="Valas R."/>
            <person name="Veluchamy A."/>
            <person name="Ward B.J."/>
            <person name="Allen A."/>
            <person name="Barry K."/>
            <person name="Falciatore A."/>
            <person name="Ferrante M."/>
            <person name="Fortunato A.E."/>
            <person name="Gloeckner G."/>
            <person name="Gruber A."/>
            <person name="Hipkin R."/>
            <person name="Janech M."/>
            <person name="Kroth P."/>
            <person name="Leese F."/>
            <person name="Lindquist E."/>
            <person name="Lyon B.R."/>
            <person name="Martin J."/>
            <person name="Mayer C."/>
            <person name="Parker M."/>
            <person name="Quesneville H."/>
            <person name="Raymond J."/>
            <person name="Uhlig C."/>
            <person name="Valentin K.U."/>
            <person name="Worden A.Z."/>
            <person name="Armbrust E.V."/>
            <person name="Bowler C."/>
            <person name="Green B."/>
            <person name="Moulton V."/>
            <person name="Van Oosterhout C."/>
            <person name="Grigoriev I."/>
        </authorList>
    </citation>
    <scope>NUCLEOTIDE SEQUENCE [LARGE SCALE GENOMIC DNA]</scope>
    <source>
        <strain evidence="11 12">CCMP1102</strain>
    </source>
</reference>
<evidence type="ECO:0000256" key="8">
    <source>
        <dbReference type="SAM" id="Phobius"/>
    </source>
</evidence>
<organism evidence="11 12">
    <name type="scientific">Fragilariopsis cylindrus CCMP1102</name>
    <dbReference type="NCBI Taxonomy" id="635003"/>
    <lineage>
        <taxon>Eukaryota</taxon>
        <taxon>Sar</taxon>
        <taxon>Stramenopiles</taxon>
        <taxon>Ochrophyta</taxon>
        <taxon>Bacillariophyta</taxon>
        <taxon>Bacillariophyceae</taxon>
        <taxon>Bacillariophycidae</taxon>
        <taxon>Bacillariales</taxon>
        <taxon>Bacillariaceae</taxon>
        <taxon>Fragilariopsis</taxon>
    </lineage>
</organism>
<dbReference type="PROSITE" id="PS51845">
    <property type="entry name" value="PDEASE_I_2"/>
    <property type="match status" value="1"/>
</dbReference>
<keyword evidence="4 8" id="KW-1133">Transmembrane helix</keyword>
<dbReference type="SMART" id="SM00044">
    <property type="entry name" value="CYCc"/>
    <property type="match status" value="1"/>
</dbReference>
<feature type="compositionally biased region" description="Polar residues" evidence="7">
    <location>
        <begin position="23"/>
        <end position="33"/>
    </location>
</feature>
<name>A0A1E7FI06_9STRA</name>
<feature type="transmembrane region" description="Helical" evidence="8">
    <location>
        <begin position="437"/>
        <end position="460"/>
    </location>
</feature>
<comment type="subcellular location">
    <subcellularLocation>
        <location evidence="1">Membrane</location>
    </subcellularLocation>
</comment>
<protein>
    <recommendedName>
        <fullName evidence="13">Phosphodiesterase</fullName>
    </recommendedName>
</protein>
<dbReference type="InParanoid" id="A0A1E7FI06"/>
<keyword evidence="2 8" id="KW-0812">Transmembrane</keyword>
<evidence type="ECO:0000256" key="1">
    <source>
        <dbReference type="ARBA" id="ARBA00004370"/>
    </source>
</evidence>
<dbReference type="InterPro" id="IPR001054">
    <property type="entry name" value="A/G_cyclase"/>
</dbReference>
<dbReference type="Pfam" id="PF00211">
    <property type="entry name" value="Guanylate_cyc"/>
    <property type="match status" value="1"/>
</dbReference>
<dbReference type="PANTHER" id="PTHR11920:SF335">
    <property type="entry name" value="GUANYLATE CYCLASE"/>
    <property type="match status" value="1"/>
</dbReference>
<keyword evidence="6" id="KW-0456">Lyase</keyword>
<evidence type="ECO:0000256" key="7">
    <source>
        <dbReference type="SAM" id="MobiDB-lite"/>
    </source>
</evidence>
<feature type="domain" description="Guanylate cyclase" evidence="9">
    <location>
        <begin position="541"/>
        <end position="675"/>
    </location>
</feature>
<dbReference type="GO" id="GO:0035556">
    <property type="term" value="P:intracellular signal transduction"/>
    <property type="evidence" value="ECO:0007669"/>
    <property type="project" value="InterPro"/>
</dbReference>
<evidence type="ECO:0000256" key="3">
    <source>
        <dbReference type="ARBA" id="ARBA00022741"/>
    </source>
</evidence>
<dbReference type="PANTHER" id="PTHR11920">
    <property type="entry name" value="GUANYLYL CYCLASE"/>
    <property type="match status" value="1"/>
</dbReference>
<dbReference type="InterPro" id="IPR003607">
    <property type="entry name" value="HD/PDEase_dom"/>
</dbReference>
<dbReference type="InterPro" id="IPR002073">
    <property type="entry name" value="PDEase_catalytic_dom"/>
</dbReference>
<gene>
    <name evidence="11" type="ORF">FRACYDRAFT_207672</name>
</gene>
<feature type="domain" description="PDEase" evidence="10">
    <location>
        <begin position="771"/>
        <end position="988"/>
    </location>
</feature>
<dbReference type="Proteomes" id="UP000095751">
    <property type="component" value="Unassembled WGS sequence"/>
</dbReference>
<feature type="transmembrane region" description="Helical" evidence="8">
    <location>
        <begin position="68"/>
        <end position="88"/>
    </location>
</feature>
<dbReference type="PROSITE" id="PS50125">
    <property type="entry name" value="GUANYLATE_CYCLASE_2"/>
    <property type="match status" value="1"/>
</dbReference>
<dbReference type="GO" id="GO:0004114">
    <property type="term" value="F:3',5'-cyclic-nucleotide phosphodiesterase activity"/>
    <property type="evidence" value="ECO:0007669"/>
    <property type="project" value="InterPro"/>
</dbReference>
<keyword evidence="5 8" id="KW-0472">Membrane</keyword>
<dbReference type="AlphaFoldDB" id="A0A1E7FI06"/>
<dbReference type="InterPro" id="IPR036971">
    <property type="entry name" value="PDEase_catalytic_dom_sf"/>
</dbReference>
<proteinExistence type="predicted"/>
<dbReference type="SMART" id="SM00471">
    <property type="entry name" value="HDc"/>
    <property type="match status" value="1"/>
</dbReference>